<accession>A0ABT4H754</accession>
<evidence type="ECO:0000313" key="2">
    <source>
        <dbReference type="Proteomes" id="UP001527181"/>
    </source>
</evidence>
<gene>
    <name evidence="1" type="ORF">M5X12_30340</name>
</gene>
<protein>
    <submittedName>
        <fullName evidence="1">Uncharacterized protein</fullName>
    </submittedName>
</protein>
<organism evidence="1 2">
    <name type="scientific">Paenibacillus alvei</name>
    <name type="common">Bacillus alvei</name>
    <dbReference type="NCBI Taxonomy" id="44250"/>
    <lineage>
        <taxon>Bacteria</taxon>
        <taxon>Bacillati</taxon>
        <taxon>Bacillota</taxon>
        <taxon>Bacilli</taxon>
        <taxon>Bacillales</taxon>
        <taxon>Paenibacillaceae</taxon>
        <taxon>Paenibacillus</taxon>
    </lineage>
</organism>
<name>A0ABT4H754_PAEAL</name>
<comment type="caution">
    <text evidence="1">The sequence shown here is derived from an EMBL/GenBank/DDBJ whole genome shotgun (WGS) entry which is preliminary data.</text>
</comment>
<dbReference type="Proteomes" id="UP001527181">
    <property type="component" value="Unassembled WGS sequence"/>
</dbReference>
<evidence type="ECO:0000313" key="1">
    <source>
        <dbReference type="EMBL" id="MCY9764795.1"/>
    </source>
</evidence>
<sequence>MAKQTKAPKHYVCTECGFVSDRTKSIKLPGVTFAVCFKCRGRLQENPEWTKWLHTERERIRQAAIENNNGYIMGVKIN</sequence>
<dbReference type="EMBL" id="JAMDNP010000119">
    <property type="protein sequence ID" value="MCY9764795.1"/>
    <property type="molecule type" value="Genomic_DNA"/>
</dbReference>
<reference evidence="1 2" key="1">
    <citation type="submission" date="2022-05" db="EMBL/GenBank/DDBJ databases">
        <title>Genome Sequencing of Bee-Associated Microbes.</title>
        <authorList>
            <person name="Dunlap C."/>
        </authorList>
    </citation>
    <scope>NUCLEOTIDE SEQUENCE [LARGE SCALE GENOMIC DNA]</scope>
    <source>
        <strain evidence="1 2">NRRL B-04010</strain>
    </source>
</reference>
<proteinExistence type="predicted"/>
<dbReference type="RefSeq" id="WP_268600654.1">
    <property type="nucleotide sequence ID" value="NZ_JAMDNP010000119.1"/>
</dbReference>
<keyword evidence="2" id="KW-1185">Reference proteome</keyword>